<evidence type="ECO:0000313" key="3">
    <source>
        <dbReference type="RefSeq" id="XP_025405488.1"/>
    </source>
</evidence>
<evidence type="ECO:0000313" key="2">
    <source>
        <dbReference type="Proteomes" id="UP000694846"/>
    </source>
</evidence>
<proteinExistence type="predicted"/>
<dbReference type="InterPro" id="IPR048365">
    <property type="entry name" value="TNP-like_RNaseH_N"/>
</dbReference>
<evidence type="ECO:0000259" key="1">
    <source>
        <dbReference type="Pfam" id="PF21787"/>
    </source>
</evidence>
<dbReference type="OrthoDB" id="6614919at2759"/>
<feature type="non-terminal residue" evidence="3">
    <location>
        <position position="165"/>
    </location>
</feature>
<dbReference type="GeneID" id="112679789"/>
<gene>
    <name evidence="3" type="primary">LOC112679789</name>
</gene>
<dbReference type="Proteomes" id="UP000694846">
    <property type="component" value="Unplaced"/>
</dbReference>
<dbReference type="AlphaFoldDB" id="A0A8B8F467"/>
<keyword evidence="2" id="KW-1185">Reference proteome</keyword>
<protein>
    <submittedName>
        <fullName evidence="3">Uncharacterized protein LOC112679789</fullName>
    </submittedName>
</protein>
<reference evidence="3" key="1">
    <citation type="submission" date="2025-08" db="UniProtKB">
        <authorList>
            <consortium name="RefSeq"/>
        </authorList>
    </citation>
    <scope>IDENTIFICATION</scope>
    <source>
        <tissue evidence="3">Whole body</tissue>
    </source>
</reference>
<name>A0A8B8F467_9HEMI</name>
<feature type="domain" description="Transposable element P transposase-like RNase H" evidence="1">
    <location>
        <begin position="12"/>
        <end position="144"/>
    </location>
</feature>
<dbReference type="Pfam" id="PF21787">
    <property type="entry name" value="TNP-like_RNaseH_N"/>
    <property type="match status" value="1"/>
</dbReference>
<organism evidence="2 3">
    <name type="scientific">Sipha flava</name>
    <name type="common">yellow sugarcane aphid</name>
    <dbReference type="NCBI Taxonomy" id="143950"/>
    <lineage>
        <taxon>Eukaryota</taxon>
        <taxon>Metazoa</taxon>
        <taxon>Ecdysozoa</taxon>
        <taxon>Arthropoda</taxon>
        <taxon>Hexapoda</taxon>
        <taxon>Insecta</taxon>
        <taxon>Pterygota</taxon>
        <taxon>Neoptera</taxon>
        <taxon>Paraneoptera</taxon>
        <taxon>Hemiptera</taxon>
        <taxon>Sternorrhyncha</taxon>
        <taxon>Aphidomorpha</taxon>
        <taxon>Aphidoidea</taxon>
        <taxon>Aphididae</taxon>
        <taxon>Sipha</taxon>
    </lineage>
</organism>
<dbReference type="RefSeq" id="XP_025405488.1">
    <property type="nucleotide sequence ID" value="XM_025549703.1"/>
</dbReference>
<accession>A0A8B8F467</accession>
<sequence>MCMSKNWLWLRSDFFKLLKKKLLNKNKFRRKGILLLDEINLRESITVNSRTLTYTGLEDYGEEIKSKQKSNLKANNALVFMWQIFGENVAQPIAVFTSHVPVKGVDLAKLVIKATLLIEDSGGEVIGLTSDGASTNRTMWSSLGISAKKSDFKNYFENPYDPSRN</sequence>